<dbReference type="AlphaFoldDB" id="A0AAP8QH06"/>
<proteinExistence type="predicted"/>
<organism evidence="1 2">
    <name type="scientific">Brevibacillus laterosporus</name>
    <name type="common">Bacillus laterosporus</name>
    <dbReference type="NCBI Taxonomy" id="1465"/>
    <lineage>
        <taxon>Bacteria</taxon>
        <taxon>Bacillati</taxon>
        <taxon>Bacillota</taxon>
        <taxon>Bacilli</taxon>
        <taxon>Bacillales</taxon>
        <taxon>Paenibacillaceae</taxon>
        <taxon>Brevibacillus</taxon>
    </lineage>
</organism>
<gene>
    <name evidence="1" type="ORF">C4A77_00750</name>
</gene>
<dbReference type="EMBL" id="PRKQ01000001">
    <property type="protein sequence ID" value="PPB12948.1"/>
    <property type="molecule type" value="Genomic_DNA"/>
</dbReference>
<accession>A0AAP8QH06</accession>
<evidence type="ECO:0000313" key="1">
    <source>
        <dbReference type="EMBL" id="PPB12948.1"/>
    </source>
</evidence>
<protein>
    <submittedName>
        <fullName evidence="1">Uncharacterized protein</fullName>
    </submittedName>
</protein>
<evidence type="ECO:0000313" key="2">
    <source>
        <dbReference type="Proteomes" id="UP000239759"/>
    </source>
</evidence>
<dbReference type="Proteomes" id="UP000239759">
    <property type="component" value="Unassembled WGS sequence"/>
</dbReference>
<dbReference type="RefSeq" id="WP_104030349.1">
    <property type="nucleotide sequence ID" value="NZ_PRKQ01000001.1"/>
</dbReference>
<comment type="caution">
    <text evidence="1">The sequence shown here is derived from an EMBL/GenBank/DDBJ whole genome shotgun (WGS) entry which is preliminary data.</text>
</comment>
<name>A0AAP8QH06_BRELA</name>
<sequence>MTKYVVRFYYGEEKSIVEFLDEKKAEEFYEDMKKGCDKVYLVKVEPLRQLIKEADITFKENLLTKV</sequence>
<reference evidence="1 2" key="1">
    <citation type="submission" date="2018-02" db="EMBL/GenBank/DDBJ databases">
        <title>Comparative analysis of genomes of three Brevibacillus laterosporus strains producers of potent antimicrobials isolated from silage.</title>
        <authorList>
            <person name="Kojic M."/>
            <person name="Miljkovic M."/>
            <person name="Studholme D."/>
            <person name="Filipic B."/>
        </authorList>
    </citation>
    <scope>NUCLEOTIDE SEQUENCE [LARGE SCALE GENOMIC DNA]</scope>
    <source>
        <strain evidence="1 2">BGSP11</strain>
    </source>
</reference>